<feature type="compositionally biased region" description="Basic and acidic residues" evidence="1">
    <location>
        <begin position="103"/>
        <end position="114"/>
    </location>
</feature>
<feature type="region of interest" description="Disordered" evidence="1">
    <location>
        <begin position="267"/>
        <end position="323"/>
    </location>
</feature>
<evidence type="ECO:0000256" key="1">
    <source>
        <dbReference type="SAM" id="MobiDB-lite"/>
    </source>
</evidence>
<feature type="compositionally biased region" description="Low complexity" evidence="1">
    <location>
        <begin position="241"/>
        <end position="250"/>
    </location>
</feature>
<dbReference type="Proteomes" id="UP000011976">
    <property type="component" value="Unassembled WGS sequence"/>
</dbReference>
<accession>M9M142</accession>
<feature type="compositionally biased region" description="Basic and acidic residues" evidence="1">
    <location>
        <begin position="131"/>
        <end position="142"/>
    </location>
</feature>
<dbReference type="EMBL" id="DF196792">
    <property type="protein sequence ID" value="GAC77349.1"/>
    <property type="molecule type" value="Genomic_DNA"/>
</dbReference>
<feature type="region of interest" description="Disordered" evidence="1">
    <location>
        <begin position="89"/>
        <end position="144"/>
    </location>
</feature>
<organism evidence="2 3">
    <name type="scientific">Pseudozyma antarctica (strain T-34)</name>
    <name type="common">Yeast</name>
    <name type="synonym">Candida antarctica</name>
    <dbReference type="NCBI Taxonomy" id="1151754"/>
    <lineage>
        <taxon>Eukaryota</taxon>
        <taxon>Fungi</taxon>
        <taxon>Dikarya</taxon>
        <taxon>Basidiomycota</taxon>
        <taxon>Ustilaginomycotina</taxon>
        <taxon>Ustilaginomycetes</taxon>
        <taxon>Ustilaginales</taxon>
        <taxon>Ustilaginaceae</taxon>
        <taxon>Moesziomyces</taxon>
    </lineage>
</organism>
<gene>
    <name evidence="2" type="ORF">PANT_26c00009</name>
</gene>
<protein>
    <submittedName>
        <fullName evidence="2">Uncharacterized protein</fullName>
    </submittedName>
</protein>
<name>M9M142_PSEA3</name>
<sequence>MNEGACSQGPKHSRRTRNDAEDAAAGPAEESDSRLPKSEGGAEVLGKTTSYADTLCVTQLHSGDVHVAKKSRHGHVRLRMSERAYARMQQCGPGTSAGQARQARLESNAKRGTAEEEADETKLSQLPSAKAAERRSREHDASRANAVLVQVPASRRQGEADATQWPPSPGTMGTGGACTHIHIHTHTHKHKHAEHNQAAGAGVGAGAGARKKKKVHMQVQEQVQREQRDDHQQQRAESIQTTNETSAESASASGLHAILLQPNISSLDPLALNQPSSSRVRRSFTRQTAPTREQAAGGIHKIQQSASSPDQTDGSADNLSGTF</sequence>
<proteinExistence type="predicted"/>
<feature type="compositionally biased region" description="Basic and acidic residues" evidence="1">
    <location>
        <begin position="223"/>
        <end position="234"/>
    </location>
</feature>
<feature type="compositionally biased region" description="Polar residues" evidence="1">
    <location>
        <begin position="302"/>
        <end position="323"/>
    </location>
</feature>
<reference evidence="3" key="1">
    <citation type="journal article" date="2013" name="Genome Announc.">
        <title>Genome sequence of the basidiomycetous yeast Pseudozyma antarctica T-34, a producer of the glycolipid biosurfactants mannosylerythritol lipids.</title>
        <authorList>
            <person name="Morita T."/>
            <person name="Koike H."/>
            <person name="Koyama Y."/>
            <person name="Hagiwara H."/>
            <person name="Ito E."/>
            <person name="Fukuoka T."/>
            <person name="Imura T."/>
            <person name="Machida M."/>
            <person name="Kitamoto D."/>
        </authorList>
    </citation>
    <scope>NUCLEOTIDE SEQUENCE [LARGE SCALE GENOMIC DNA]</scope>
    <source>
        <strain evidence="3">T-34</strain>
    </source>
</reference>
<feature type="region of interest" description="Disordered" evidence="1">
    <location>
        <begin position="201"/>
        <end position="250"/>
    </location>
</feature>
<feature type="region of interest" description="Disordered" evidence="1">
    <location>
        <begin position="1"/>
        <end position="46"/>
    </location>
</feature>
<evidence type="ECO:0000313" key="2">
    <source>
        <dbReference type="EMBL" id="GAC77349.1"/>
    </source>
</evidence>
<evidence type="ECO:0000313" key="3">
    <source>
        <dbReference type="Proteomes" id="UP000011976"/>
    </source>
</evidence>
<dbReference type="OrthoDB" id="10324562at2759"/>
<dbReference type="AlphaFoldDB" id="M9M142"/>